<proteinExistence type="predicted"/>
<keyword evidence="2" id="KW-1185">Reference proteome</keyword>
<name>B4DB87_9BACT</name>
<sequence length="47" mass="5294">MLPRFAQDDGVFLEPPPDRSPLRYFFLGNGDSLSVVMARVVGEMPLR</sequence>
<comment type="caution">
    <text evidence="1">The sequence shown here is derived from an EMBL/GenBank/DDBJ whole genome shotgun (WGS) entry which is preliminary data.</text>
</comment>
<protein>
    <submittedName>
        <fullName evidence="1">Uncharacterized protein</fullName>
    </submittedName>
</protein>
<organism evidence="1 2">
    <name type="scientific">Chthoniobacter flavus Ellin428</name>
    <dbReference type="NCBI Taxonomy" id="497964"/>
    <lineage>
        <taxon>Bacteria</taxon>
        <taxon>Pseudomonadati</taxon>
        <taxon>Verrucomicrobiota</taxon>
        <taxon>Spartobacteria</taxon>
        <taxon>Chthoniobacterales</taxon>
        <taxon>Chthoniobacteraceae</taxon>
        <taxon>Chthoniobacter</taxon>
    </lineage>
</organism>
<dbReference type="AlphaFoldDB" id="B4DB87"/>
<gene>
    <name evidence="1" type="ORF">CfE428DRAFT_6178</name>
</gene>
<evidence type="ECO:0000313" key="1">
    <source>
        <dbReference type="EMBL" id="EDY16275.1"/>
    </source>
</evidence>
<reference evidence="1 2" key="1">
    <citation type="journal article" date="2011" name="J. Bacteriol.">
        <title>Genome sequence of Chthoniobacter flavus Ellin428, an aerobic heterotrophic soil bacterium.</title>
        <authorList>
            <person name="Kant R."/>
            <person name="van Passel M.W."/>
            <person name="Palva A."/>
            <person name="Lucas S."/>
            <person name="Lapidus A."/>
            <person name="Glavina Del Rio T."/>
            <person name="Dalin E."/>
            <person name="Tice H."/>
            <person name="Bruce D."/>
            <person name="Goodwin L."/>
            <person name="Pitluck S."/>
            <person name="Larimer F.W."/>
            <person name="Land M.L."/>
            <person name="Hauser L."/>
            <person name="Sangwan P."/>
            <person name="de Vos W.M."/>
            <person name="Janssen P.H."/>
            <person name="Smidt H."/>
        </authorList>
    </citation>
    <scope>NUCLEOTIDE SEQUENCE [LARGE SCALE GENOMIC DNA]</scope>
    <source>
        <strain evidence="1 2">Ellin428</strain>
    </source>
</reference>
<accession>B4DB87</accession>
<dbReference type="EMBL" id="ABVL01000036">
    <property type="protein sequence ID" value="EDY16275.1"/>
    <property type="molecule type" value="Genomic_DNA"/>
</dbReference>
<dbReference type="InParanoid" id="B4DB87"/>
<evidence type="ECO:0000313" key="2">
    <source>
        <dbReference type="Proteomes" id="UP000005824"/>
    </source>
</evidence>
<dbReference type="Proteomes" id="UP000005824">
    <property type="component" value="Unassembled WGS sequence"/>
</dbReference>